<dbReference type="InterPro" id="IPR000700">
    <property type="entry name" value="PAS-assoc_C"/>
</dbReference>
<dbReference type="Gene3D" id="3.30.70.270">
    <property type="match status" value="1"/>
</dbReference>
<feature type="domain" description="PAC" evidence="4">
    <location>
        <begin position="311"/>
        <end position="364"/>
    </location>
</feature>
<dbReference type="NCBIfam" id="TIGR00229">
    <property type="entry name" value="sensory_box"/>
    <property type="match status" value="1"/>
</dbReference>
<evidence type="ECO:0000313" key="7">
    <source>
        <dbReference type="Proteomes" id="UP000504724"/>
    </source>
</evidence>
<dbReference type="NCBIfam" id="TIGR00254">
    <property type="entry name" value="GGDEF"/>
    <property type="match status" value="1"/>
</dbReference>
<accession>A0A7D4SHY5</accession>
<proteinExistence type="predicted"/>
<dbReference type="PROSITE" id="PS50113">
    <property type="entry name" value="PAC"/>
    <property type="match status" value="1"/>
</dbReference>
<name>A0A7D4SHY5_9GAMM</name>
<evidence type="ECO:0000259" key="5">
    <source>
        <dbReference type="PROSITE" id="PS50887"/>
    </source>
</evidence>
<feature type="domain" description="PAS" evidence="3">
    <location>
        <begin position="234"/>
        <end position="307"/>
    </location>
</feature>
<dbReference type="PANTHER" id="PTHR44757:SF2">
    <property type="entry name" value="BIOFILM ARCHITECTURE MAINTENANCE PROTEIN MBAA"/>
    <property type="match status" value="1"/>
</dbReference>
<dbReference type="CDD" id="cd01949">
    <property type="entry name" value="GGDEF"/>
    <property type="match status" value="1"/>
</dbReference>
<dbReference type="AlphaFoldDB" id="A0A7D4SHY5"/>
<dbReference type="InterPro" id="IPR029787">
    <property type="entry name" value="Nucleotide_cyclase"/>
</dbReference>
<dbReference type="KEGG" id="txa:HQN79_04825"/>
<feature type="domain" description="GGDEF" evidence="5">
    <location>
        <begin position="395"/>
        <end position="528"/>
    </location>
</feature>
<dbReference type="Pfam" id="PF08447">
    <property type="entry name" value="PAS_3"/>
    <property type="match status" value="1"/>
</dbReference>
<organism evidence="6 7">
    <name type="scientific">Thiomicrorhabdus xiamenensis</name>
    <dbReference type="NCBI Taxonomy" id="2739063"/>
    <lineage>
        <taxon>Bacteria</taxon>
        <taxon>Pseudomonadati</taxon>
        <taxon>Pseudomonadota</taxon>
        <taxon>Gammaproteobacteria</taxon>
        <taxon>Thiotrichales</taxon>
        <taxon>Piscirickettsiaceae</taxon>
        <taxon>Thiomicrorhabdus</taxon>
    </lineage>
</organism>
<evidence type="ECO:0000256" key="1">
    <source>
        <dbReference type="ARBA" id="ARBA00001946"/>
    </source>
</evidence>
<dbReference type="InterPro" id="IPR000014">
    <property type="entry name" value="PAS"/>
</dbReference>
<dbReference type="PANTHER" id="PTHR44757">
    <property type="entry name" value="DIGUANYLATE CYCLASE DGCP"/>
    <property type="match status" value="1"/>
</dbReference>
<dbReference type="SUPFAM" id="SSF55785">
    <property type="entry name" value="PYP-like sensor domain (PAS domain)"/>
    <property type="match status" value="1"/>
</dbReference>
<sequence length="528" mass="60674">MTEWEPPVWGGVIISRKGSGFKELKDLTRAKIAIPSESNSGAFRIPLYELVSSGIRYKQLDFMKVGSNDHVMEAVLSGKADVGFVRTGILENWLGRGDLSSLDEVQIINRRDLKSFPFILSTHLYPEWAFIIMPNVGSEDSRKIASSLFKINRSLFPENELDGIEGFVSPLNYLPFEMMLRELRLEPYDVVQKPSFSEIWNSYWRVISFVLLGLFAIVFALWKSEKYRSIAMMNHKRLENIITATRVGTWEWDLSKDLMEINEHYVSQIGYTRDELQPFNFAKFTSLVHPDDFQEMMRKIQDNLAVKQNEYEMDLRLRHKKGRWIWIHSRGKVITRAKDGNALLMGGTHVEVTEKKAFEEKLKRAAMFDSLTELPGRNYFEEQLETALLNANQKTKLALLFIDLDGFKEVNDSFGHHAGDELLKIIARRLTDSTKSTDFVARMGGDEFLVLLSGFQDSQQLYVISERILHKVNEAVSIDGNTMHVSCSIGIREIQPDSKLSVELIINQADRAMYKAKNSGKNRINFYL</sequence>
<evidence type="ECO:0000259" key="3">
    <source>
        <dbReference type="PROSITE" id="PS50112"/>
    </source>
</evidence>
<dbReference type="SMART" id="SM00267">
    <property type="entry name" value="GGDEF"/>
    <property type="match status" value="1"/>
</dbReference>
<dbReference type="InterPro" id="IPR001610">
    <property type="entry name" value="PAC"/>
</dbReference>
<keyword evidence="2" id="KW-1133">Transmembrane helix</keyword>
<keyword evidence="2" id="KW-0472">Membrane</keyword>
<comment type="cofactor">
    <cofactor evidence="1">
        <name>Mg(2+)</name>
        <dbReference type="ChEBI" id="CHEBI:18420"/>
    </cofactor>
</comment>
<reference evidence="6 7" key="1">
    <citation type="submission" date="2020-05" db="EMBL/GenBank/DDBJ databases">
        <title>Thiomicrorhabdus sediminis sp.nov. and Thiomicrorhabdus xiamenensis sp.nov., novel sulfur-oxidizing bacteria isolated from coastal sediment.</title>
        <authorList>
            <person name="Liu X."/>
        </authorList>
    </citation>
    <scope>NUCLEOTIDE SEQUENCE [LARGE SCALE GENOMIC DNA]</scope>
    <source>
        <strain evidence="6 7">G2</strain>
    </source>
</reference>
<evidence type="ECO:0000313" key="6">
    <source>
        <dbReference type="EMBL" id="QKI88940.1"/>
    </source>
</evidence>
<dbReference type="RefSeq" id="WP_173284599.1">
    <property type="nucleotide sequence ID" value="NZ_CP054020.1"/>
</dbReference>
<dbReference type="PROSITE" id="PS50887">
    <property type="entry name" value="GGDEF"/>
    <property type="match status" value="1"/>
</dbReference>
<dbReference type="InterPro" id="IPR013655">
    <property type="entry name" value="PAS_fold_3"/>
</dbReference>
<dbReference type="Gene3D" id="3.40.190.10">
    <property type="entry name" value="Periplasmic binding protein-like II"/>
    <property type="match status" value="1"/>
</dbReference>
<dbReference type="InterPro" id="IPR052155">
    <property type="entry name" value="Biofilm_reg_signaling"/>
</dbReference>
<dbReference type="PROSITE" id="PS50112">
    <property type="entry name" value="PAS"/>
    <property type="match status" value="1"/>
</dbReference>
<gene>
    <name evidence="6" type="ORF">HQN79_04825</name>
</gene>
<feature type="transmembrane region" description="Helical" evidence="2">
    <location>
        <begin position="203"/>
        <end position="222"/>
    </location>
</feature>
<evidence type="ECO:0000259" key="4">
    <source>
        <dbReference type="PROSITE" id="PS50113"/>
    </source>
</evidence>
<dbReference type="CDD" id="cd00130">
    <property type="entry name" value="PAS"/>
    <property type="match status" value="1"/>
</dbReference>
<dbReference type="Pfam" id="PF12974">
    <property type="entry name" value="Phosphonate-bd"/>
    <property type="match status" value="1"/>
</dbReference>
<dbReference type="Gene3D" id="3.30.450.20">
    <property type="entry name" value="PAS domain"/>
    <property type="match status" value="1"/>
</dbReference>
<dbReference type="GO" id="GO:0003824">
    <property type="term" value="F:catalytic activity"/>
    <property type="evidence" value="ECO:0007669"/>
    <property type="project" value="UniProtKB-ARBA"/>
</dbReference>
<keyword evidence="2" id="KW-0812">Transmembrane</keyword>
<dbReference type="SMART" id="SM00086">
    <property type="entry name" value="PAC"/>
    <property type="match status" value="1"/>
</dbReference>
<dbReference type="FunFam" id="3.30.70.270:FF:000001">
    <property type="entry name" value="Diguanylate cyclase domain protein"/>
    <property type="match status" value="1"/>
</dbReference>
<dbReference type="InterPro" id="IPR035965">
    <property type="entry name" value="PAS-like_dom_sf"/>
</dbReference>
<dbReference type="InterPro" id="IPR043128">
    <property type="entry name" value="Rev_trsase/Diguanyl_cyclase"/>
</dbReference>
<dbReference type="Proteomes" id="UP000504724">
    <property type="component" value="Chromosome"/>
</dbReference>
<dbReference type="EMBL" id="CP054020">
    <property type="protein sequence ID" value="QKI88940.1"/>
    <property type="molecule type" value="Genomic_DNA"/>
</dbReference>
<dbReference type="InterPro" id="IPR000160">
    <property type="entry name" value="GGDEF_dom"/>
</dbReference>
<dbReference type="SUPFAM" id="SSF53850">
    <property type="entry name" value="Periplasmic binding protein-like II"/>
    <property type="match status" value="1"/>
</dbReference>
<dbReference type="Pfam" id="PF00990">
    <property type="entry name" value="GGDEF"/>
    <property type="match status" value="1"/>
</dbReference>
<dbReference type="SUPFAM" id="SSF55073">
    <property type="entry name" value="Nucleotide cyclase"/>
    <property type="match status" value="1"/>
</dbReference>
<protein>
    <submittedName>
        <fullName evidence="6">Diguanylate cyclase</fullName>
    </submittedName>
</protein>
<evidence type="ECO:0000256" key="2">
    <source>
        <dbReference type="SAM" id="Phobius"/>
    </source>
</evidence>
<dbReference type="SMART" id="SM00091">
    <property type="entry name" value="PAS"/>
    <property type="match status" value="1"/>
</dbReference>
<keyword evidence="7" id="KW-1185">Reference proteome</keyword>